<dbReference type="Proteomes" id="UP001059950">
    <property type="component" value="Chromosome"/>
</dbReference>
<keyword evidence="2" id="KW-0732">Signal</keyword>
<keyword evidence="4" id="KW-1185">Reference proteome</keyword>
<dbReference type="InterPro" id="IPR022529">
    <property type="entry name" value="DUF3530"/>
</dbReference>
<reference evidence="3" key="1">
    <citation type="submission" date="2021-04" db="EMBL/GenBank/DDBJ databases">
        <title>Oceanospirillales bacteria with DddD are important DMSP degraders in coastal seawater.</title>
        <authorList>
            <person name="Liu J."/>
        </authorList>
    </citation>
    <scope>NUCLEOTIDE SEQUENCE</scope>
    <source>
        <strain evidence="3">GY6</strain>
    </source>
</reference>
<gene>
    <name evidence="3" type="ORF">KDX31_15215</name>
</gene>
<accession>A0ABY5GRU0</accession>
<feature type="signal peptide" evidence="2">
    <location>
        <begin position="1"/>
        <end position="21"/>
    </location>
</feature>
<organism evidence="3 4">
    <name type="scientific">Amphritea atlantica</name>
    <dbReference type="NCBI Taxonomy" id="355243"/>
    <lineage>
        <taxon>Bacteria</taxon>
        <taxon>Pseudomonadati</taxon>
        <taxon>Pseudomonadota</taxon>
        <taxon>Gammaproteobacteria</taxon>
        <taxon>Oceanospirillales</taxon>
        <taxon>Oceanospirillaceae</taxon>
        <taxon>Amphritea</taxon>
    </lineage>
</organism>
<feature type="region of interest" description="Disordered" evidence="1">
    <location>
        <begin position="148"/>
        <end position="187"/>
    </location>
</feature>
<evidence type="ECO:0000256" key="2">
    <source>
        <dbReference type="SAM" id="SignalP"/>
    </source>
</evidence>
<feature type="compositionally biased region" description="Polar residues" evidence="1">
    <location>
        <begin position="151"/>
        <end position="165"/>
    </location>
</feature>
<name>A0ABY5GRU0_9GAMM</name>
<dbReference type="EMBL" id="CP073344">
    <property type="protein sequence ID" value="UTW02683.1"/>
    <property type="molecule type" value="Genomic_DNA"/>
</dbReference>
<evidence type="ECO:0000313" key="4">
    <source>
        <dbReference type="Proteomes" id="UP001059950"/>
    </source>
</evidence>
<sequence>MKLNKPLIFTLFLTSAAALPAAQENGIDKNSIENSETTAVNSKTDPADRVMPDLVQQQQKDIAQAQNSETDVIWLESGGQKQLALLQRAITSRPAGSILIFPDRSTSADWPSIVHPLRTQLPEYNWNTLSITLPGLPSEVVPQRTLPALQDNGQIQTSPNLTNGGESEPTADPAQTNGENEASNSDAATAEKNMANYKKLVAELGQQASSQLADVEGDIKIVLGVGEGATWAMHYFMQDTTQPDRFLVLLDPALVMDEHAPNLLQMISEAKVPILDLWFDNNSIRQQRAELRKRTARRNGNQGYRQIRLNLRSNDPRKEPLWLTRQLRGILKTHILDAQKPAQPAAEAMELTPGSGQFN</sequence>
<feature type="chain" id="PRO_5046565054" evidence="2">
    <location>
        <begin position="22"/>
        <end position="359"/>
    </location>
</feature>
<proteinExistence type="predicted"/>
<evidence type="ECO:0000256" key="1">
    <source>
        <dbReference type="SAM" id="MobiDB-lite"/>
    </source>
</evidence>
<evidence type="ECO:0000313" key="3">
    <source>
        <dbReference type="EMBL" id="UTW02683.1"/>
    </source>
</evidence>
<feature type="compositionally biased region" description="Polar residues" evidence="1">
    <location>
        <begin position="173"/>
        <end position="187"/>
    </location>
</feature>
<protein>
    <submittedName>
        <fullName evidence="3">DUF3530 family protein</fullName>
    </submittedName>
</protein>
<dbReference type="Pfam" id="PF12048">
    <property type="entry name" value="DUF3530"/>
    <property type="match status" value="1"/>
</dbReference>